<accession>A0A4Z2IN92</accession>
<evidence type="ECO:0000313" key="1">
    <source>
        <dbReference type="EMBL" id="TNN79325.1"/>
    </source>
</evidence>
<gene>
    <name evidence="1" type="ORF">EYF80_010348</name>
</gene>
<dbReference type="OrthoDB" id="10558144at2759"/>
<proteinExistence type="predicted"/>
<evidence type="ECO:0000313" key="2">
    <source>
        <dbReference type="Proteomes" id="UP000314294"/>
    </source>
</evidence>
<dbReference type="AlphaFoldDB" id="A0A4Z2IN92"/>
<name>A0A4Z2IN92_9TELE</name>
<comment type="caution">
    <text evidence="1">The sequence shown here is derived from an EMBL/GenBank/DDBJ whole genome shotgun (WGS) entry which is preliminary data.</text>
</comment>
<reference evidence="1 2" key="1">
    <citation type="submission" date="2019-03" db="EMBL/GenBank/DDBJ databases">
        <title>First draft genome of Liparis tanakae, snailfish: a comprehensive survey of snailfish specific genes.</title>
        <authorList>
            <person name="Kim W."/>
            <person name="Song I."/>
            <person name="Jeong J.-H."/>
            <person name="Kim D."/>
            <person name="Kim S."/>
            <person name="Ryu S."/>
            <person name="Song J.Y."/>
            <person name="Lee S.K."/>
        </authorList>
    </citation>
    <scope>NUCLEOTIDE SEQUENCE [LARGE SCALE GENOMIC DNA]</scope>
    <source>
        <tissue evidence="1">Muscle</tissue>
    </source>
</reference>
<organism evidence="1 2">
    <name type="scientific">Liparis tanakae</name>
    <name type="common">Tanaka's snailfish</name>
    <dbReference type="NCBI Taxonomy" id="230148"/>
    <lineage>
        <taxon>Eukaryota</taxon>
        <taxon>Metazoa</taxon>
        <taxon>Chordata</taxon>
        <taxon>Craniata</taxon>
        <taxon>Vertebrata</taxon>
        <taxon>Euteleostomi</taxon>
        <taxon>Actinopterygii</taxon>
        <taxon>Neopterygii</taxon>
        <taxon>Teleostei</taxon>
        <taxon>Neoteleostei</taxon>
        <taxon>Acanthomorphata</taxon>
        <taxon>Eupercaria</taxon>
        <taxon>Perciformes</taxon>
        <taxon>Cottioidei</taxon>
        <taxon>Cottales</taxon>
        <taxon>Liparidae</taxon>
        <taxon>Liparis</taxon>
    </lineage>
</organism>
<dbReference type="EMBL" id="SRLO01000065">
    <property type="protein sequence ID" value="TNN79325.1"/>
    <property type="molecule type" value="Genomic_DNA"/>
</dbReference>
<protein>
    <submittedName>
        <fullName evidence="1">Uncharacterized protein</fullName>
    </submittedName>
</protein>
<sequence>MVFCTCRYRFISNPDVAVSLPTLLLTAEKANSAAPSCIPPNETPPPPSTLPVAELHPPLPLSGQLQHRKLKHVGSMATWSDTALVPQQTMETSWGTHNRDDADPCHSVPDPNRRHDWRVFPDQTQKPEVIPTIMVIRYLIMNTVKSGVMGAKLWTGQGTAYLLQVCMCQVRCQCSLKACS</sequence>
<dbReference type="Proteomes" id="UP000314294">
    <property type="component" value="Unassembled WGS sequence"/>
</dbReference>
<keyword evidence="2" id="KW-1185">Reference proteome</keyword>